<evidence type="ECO:0000313" key="8">
    <source>
        <dbReference type="Proteomes" id="UP000005204"/>
    </source>
</evidence>
<evidence type="ECO:0000256" key="2">
    <source>
        <dbReference type="ARBA" id="ARBA00022676"/>
    </source>
</evidence>
<dbReference type="InterPro" id="IPR002213">
    <property type="entry name" value="UDP_glucos_trans"/>
</dbReference>
<dbReference type="GO" id="GO:0015020">
    <property type="term" value="F:glucuronosyltransferase activity"/>
    <property type="evidence" value="ECO:0007669"/>
    <property type="project" value="UniProtKB-EC"/>
</dbReference>
<organism evidence="6">
    <name type="scientific">Bombyx mori</name>
    <name type="common">Silk moth</name>
    <dbReference type="NCBI Taxonomy" id="7091"/>
    <lineage>
        <taxon>Eukaryota</taxon>
        <taxon>Metazoa</taxon>
        <taxon>Ecdysozoa</taxon>
        <taxon>Arthropoda</taxon>
        <taxon>Hexapoda</taxon>
        <taxon>Insecta</taxon>
        <taxon>Pterygota</taxon>
        <taxon>Neoptera</taxon>
        <taxon>Endopterygota</taxon>
        <taxon>Lepidoptera</taxon>
        <taxon>Glossata</taxon>
        <taxon>Ditrysia</taxon>
        <taxon>Bombycoidea</taxon>
        <taxon>Bombycidae</taxon>
        <taxon>Bombycinae</taxon>
        <taxon>Bombyx</taxon>
    </lineage>
</organism>
<dbReference type="Pfam" id="PF00201">
    <property type="entry name" value="UDPGT"/>
    <property type="match status" value="1"/>
</dbReference>
<dbReference type="PANTHER" id="PTHR48043">
    <property type="entry name" value="EG:EG0003.4 PROTEIN-RELATED"/>
    <property type="match status" value="1"/>
</dbReference>
<evidence type="ECO:0000313" key="7">
    <source>
        <dbReference type="EnsemblMetazoa" id="XP_012550236.1"/>
    </source>
</evidence>
<comment type="similarity">
    <text evidence="1 4">Belongs to the UDP-glycosyltransferase family.</text>
</comment>
<keyword evidence="5" id="KW-0812">Transmembrane</keyword>
<dbReference type="EMBL" id="AB539967">
    <property type="protein sequence ID" value="BAJ08157.1"/>
    <property type="molecule type" value="mRNA"/>
</dbReference>
<dbReference type="HOGENOM" id="CLU_007715_0_0_1"/>
<dbReference type="CDD" id="cd03784">
    <property type="entry name" value="GT1_Gtf-like"/>
    <property type="match status" value="1"/>
</dbReference>
<dbReference type="InterPro" id="IPR035595">
    <property type="entry name" value="UDP_glycos_trans_CS"/>
</dbReference>
<dbReference type="EC" id="2.4.1.17" evidence="5"/>
<comment type="catalytic activity">
    <reaction evidence="5">
        <text>glucuronate acceptor + UDP-alpha-D-glucuronate = acceptor beta-D-glucuronoside + UDP + H(+)</text>
        <dbReference type="Rhea" id="RHEA:21032"/>
        <dbReference type="ChEBI" id="CHEBI:15378"/>
        <dbReference type="ChEBI" id="CHEBI:58052"/>
        <dbReference type="ChEBI" id="CHEBI:58223"/>
        <dbReference type="ChEBI" id="CHEBI:132367"/>
        <dbReference type="ChEBI" id="CHEBI:132368"/>
        <dbReference type="EC" id="2.4.1.17"/>
    </reaction>
</comment>
<evidence type="ECO:0000256" key="5">
    <source>
        <dbReference type="RuleBase" id="RU362059"/>
    </source>
</evidence>
<dbReference type="Proteomes" id="UP000005204">
    <property type="component" value="Unassembled WGS sequence"/>
</dbReference>
<keyword evidence="8" id="KW-1185">Reference proteome</keyword>
<proteinExistence type="evidence at transcript level"/>
<feature type="transmembrane region" description="Helical" evidence="5">
    <location>
        <begin position="484"/>
        <end position="503"/>
    </location>
</feature>
<evidence type="ECO:0000313" key="6">
    <source>
        <dbReference type="EMBL" id="BAJ08157.1"/>
    </source>
</evidence>
<evidence type="ECO:0000256" key="3">
    <source>
        <dbReference type="ARBA" id="ARBA00022679"/>
    </source>
</evidence>
<dbReference type="AlphaFoldDB" id="D6RUV0"/>
<dbReference type="GO" id="GO:0016020">
    <property type="term" value="C:membrane"/>
    <property type="evidence" value="ECO:0007669"/>
    <property type="project" value="UniProtKB-SubCell"/>
</dbReference>
<dbReference type="InterPro" id="IPR050271">
    <property type="entry name" value="UDP-glycosyltransferase"/>
</dbReference>
<evidence type="ECO:0000256" key="1">
    <source>
        <dbReference type="ARBA" id="ARBA00009995"/>
    </source>
</evidence>
<keyword evidence="2 4" id="KW-0328">Glycosyltransferase</keyword>
<comment type="subcellular location">
    <subcellularLocation>
        <location evidence="5">Membrane</location>
        <topology evidence="5">Single-pass membrane protein</topology>
    </subcellularLocation>
</comment>
<dbReference type="OrthoDB" id="5835829at2759"/>
<evidence type="ECO:0000256" key="4">
    <source>
        <dbReference type="RuleBase" id="RU003718"/>
    </source>
</evidence>
<dbReference type="EnsemblMetazoa" id="XM_012694782.3">
    <property type="protein sequence ID" value="XP_012550236.1"/>
    <property type="gene ID" value="GeneID_100313492"/>
</dbReference>
<dbReference type="PROSITE" id="PS00375">
    <property type="entry name" value="UDPGT"/>
    <property type="match status" value="1"/>
</dbReference>
<keyword evidence="5" id="KW-1133">Transmembrane helix</keyword>
<sequence length="517" mass="58923">MMIRRLTIAIAVCFCLGVDAYKILTVFPVPGRSHGILGDAVVRHLLEAGHEVTHITPFPKKEPPPNLVQIDVAANKAAFNEDYIDIKALMTKEFNLKDKNVLFSLMNNISSSTILNENVQRLLRDQSREQFDVIIAEWMFSDLYASFHAVLDCPLIWFSTIEPHWMVLRLIDEYPNPAYTSHFQDSFEVPFTFVERMSVLSSQLTWSLSLNTWVYDLEKYIYDNNIAPIIKKNGKPVPNYDEVRYNGSLLLGNSHVSLGDAIKVPINYKAIGGYHIDGKVKELPPDLQKIMNESKHGVIYFSMGSNLKSKDLPKEIKEGLLKMFSQLKQTVLWKFEENLSPLPENVHLLKWAPQQSILAHPNCILFITHGGLLSTTEAVHFGKPIIGIPVFADQFGNVNRAVQKGIARRVDLSFTMVRDLEEAVAEMINNSRYIEKIKELSLIYHDRPVSPGAELVHWVEHVVKTKGALHLRSPALHVPFYQKLYLDLLAIVLVTSIVLRFIFKNIHCNVQFKDKIQ</sequence>
<reference evidence="8" key="1">
    <citation type="journal article" date="2008" name="Insect Biochem. Mol. Biol.">
        <title>The genome of a lepidopteran model insect, the silkworm Bombyx mori.</title>
        <authorList>
            <consortium name="International Silkworm Genome Consortium"/>
        </authorList>
    </citation>
    <scope>NUCLEOTIDE SEQUENCE [LARGE SCALE GENOMIC DNA]</scope>
    <source>
        <strain evidence="8">p50T</strain>
    </source>
</reference>
<accession>D6RUV0</accession>
<keyword evidence="5" id="KW-0472">Membrane</keyword>
<dbReference type="FunFam" id="3.40.50.2000:FF:000050">
    <property type="entry name" value="UDP-glucuronosyltransferase"/>
    <property type="match status" value="1"/>
</dbReference>
<gene>
    <name evidence="6" type="primary">Bm-UGT10289A</name>
    <name evidence="7" type="synonym">100313492</name>
</gene>
<dbReference type="Gene3D" id="3.40.50.2000">
    <property type="entry name" value="Glycogen Phosphorylase B"/>
    <property type="match status" value="1"/>
</dbReference>
<protein>
    <recommendedName>
        <fullName evidence="5">UDP-glucuronosyltransferase</fullName>
        <ecNumber evidence="5">2.4.1.17</ecNumber>
    </recommendedName>
</protein>
<dbReference type="PANTHER" id="PTHR48043:SF159">
    <property type="entry name" value="EG:EG0003.4 PROTEIN-RELATED"/>
    <property type="match status" value="1"/>
</dbReference>
<keyword evidence="3 4" id="KW-0808">Transferase</keyword>
<dbReference type="SUPFAM" id="SSF53756">
    <property type="entry name" value="UDP-Glycosyltransferase/glycogen phosphorylase"/>
    <property type="match status" value="1"/>
</dbReference>
<reference evidence="7" key="3">
    <citation type="submission" date="2022-06" db="UniProtKB">
        <authorList>
            <consortium name="EnsemblMetazoa"/>
        </authorList>
    </citation>
    <scope>IDENTIFICATION</scope>
    <source>
        <strain evidence="7">p50T (Dazao)</strain>
    </source>
</reference>
<reference evidence="6" key="2">
    <citation type="journal article" date="2010" name="Proc. Natl. Acad. Sci. U.S.A.">
        <title>The silkworm Green b locus encodes a quercetin 5-O-glucosyltransferase that produces green cocoons with UV-shielding properties.</title>
        <authorList>
            <person name="Daimon T."/>
            <person name="Hirayama C."/>
            <person name="Kanai M."/>
            <person name="Ruike Y."/>
            <person name="Meng Y."/>
            <person name="Kosegawa E."/>
            <person name="Nakamura M."/>
            <person name="Tsujimoto G."/>
            <person name="Katsuma S."/>
            <person name="Shimada T."/>
        </authorList>
    </citation>
    <scope>NUCLEOTIDE SEQUENCE</scope>
    <source>
        <strain evidence="6">P50T</strain>
    </source>
</reference>
<name>D6RUV0_BOMMO</name>